<dbReference type="OMA" id="IHWLTNK"/>
<keyword evidence="3" id="KW-1185">Reference proteome</keyword>
<dbReference type="Gene3D" id="3.30.460.10">
    <property type="entry name" value="Beta Polymerase, domain 2"/>
    <property type="match status" value="1"/>
</dbReference>
<accession>G0NM57</accession>
<dbReference type="SUPFAM" id="SSF81301">
    <property type="entry name" value="Nucleotidyltransferase"/>
    <property type="match status" value="1"/>
</dbReference>
<evidence type="ECO:0000259" key="1">
    <source>
        <dbReference type="Pfam" id="PF22600"/>
    </source>
</evidence>
<dbReference type="STRING" id="135651.G0NM57"/>
<feature type="domain" description="Poly(A) RNA polymerase mitochondrial-like central palm" evidence="1">
    <location>
        <begin position="107"/>
        <end position="230"/>
    </location>
</feature>
<dbReference type="InterPro" id="IPR043519">
    <property type="entry name" value="NT_sf"/>
</dbReference>
<dbReference type="FunCoup" id="G0NM57">
    <property type="interactions" value="72"/>
</dbReference>
<reference evidence="3" key="1">
    <citation type="submission" date="2011-07" db="EMBL/GenBank/DDBJ databases">
        <authorList>
            <consortium name="Caenorhabditis brenneri Sequencing and Analysis Consortium"/>
            <person name="Wilson R.K."/>
        </authorList>
    </citation>
    <scope>NUCLEOTIDE SEQUENCE [LARGE SCALE GENOMIC DNA]</scope>
    <source>
        <strain evidence="3">PB2801</strain>
    </source>
</reference>
<dbReference type="OrthoDB" id="434989at2759"/>
<dbReference type="Gene3D" id="1.10.1410.10">
    <property type="match status" value="1"/>
</dbReference>
<dbReference type="Proteomes" id="UP000008068">
    <property type="component" value="Unassembled WGS sequence"/>
</dbReference>
<evidence type="ECO:0000313" key="2">
    <source>
        <dbReference type="EMBL" id="EGT34069.1"/>
    </source>
</evidence>
<dbReference type="HOGENOM" id="CLU_061443_0_0_1"/>
<name>G0NM57_CAEBE</name>
<dbReference type="PANTHER" id="PTHR12271">
    <property type="entry name" value="POLY A POLYMERASE CID PAP -RELATED"/>
    <property type="match status" value="1"/>
</dbReference>
<evidence type="ECO:0000313" key="3">
    <source>
        <dbReference type="Proteomes" id="UP000008068"/>
    </source>
</evidence>
<dbReference type="GO" id="GO:0031123">
    <property type="term" value="P:RNA 3'-end processing"/>
    <property type="evidence" value="ECO:0007669"/>
    <property type="project" value="TreeGrafter"/>
</dbReference>
<proteinExistence type="predicted"/>
<dbReference type="eggNOG" id="KOG2277">
    <property type="taxonomic scope" value="Eukaryota"/>
</dbReference>
<dbReference type="Pfam" id="PF22600">
    <property type="entry name" value="MTPAP-like_central"/>
    <property type="match status" value="1"/>
</dbReference>
<dbReference type="AlphaFoldDB" id="G0NM57"/>
<protein>
    <recommendedName>
        <fullName evidence="1">Poly(A) RNA polymerase mitochondrial-like central palm domain-containing protein</fullName>
    </recommendedName>
</protein>
<dbReference type="InterPro" id="IPR054708">
    <property type="entry name" value="MTPAP-like_central"/>
</dbReference>
<gene>
    <name evidence="2" type="ORF">CAEBREN_04684</name>
</gene>
<dbReference type="PANTHER" id="PTHR12271:SF40">
    <property type="entry name" value="POLY(A) RNA POLYMERASE GLD2"/>
    <property type="match status" value="1"/>
</dbReference>
<dbReference type="InParanoid" id="G0NM57"/>
<dbReference type="SUPFAM" id="SSF81631">
    <property type="entry name" value="PAP/OAS1 substrate-binding domain"/>
    <property type="match status" value="1"/>
</dbReference>
<sequence length="356" mass="41522">MIRQCFQTSCKEWMTECHWYCDSIKGASFLRRCKDCLSFRGQHCMDCFELVSRFSSNSPSTSTTSPYIDYAFSNEIIKKSLAEIDIYCHGFIENLNDRLRKVPLLEKKIKSVRYDVRNCFNNPDIRLVPIGSAVNHLLNNSSDLDLVILPSNSIKEWKSFMNKFSTSEQFRNEYIKKTYRLLVAKQVGKVETPFYRARVPIIRFMSKKRLQVDIQFGNIEPIRSSLFIRTCVEYDERVPLLIHWLTNKFREANILGSHRSLFSRYHVNILVIHFLQAIPYPVLPDVINSSPWLDSKNDWNNAVKVLTRQGSLYVPSYTETPNEQSVGALAVQLIDYYSQIDFYRSAINTRGQISQK</sequence>
<dbReference type="EMBL" id="GL379909">
    <property type="protein sequence ID" value="EGT34069.1"/>
    <property type="molecule type" value="Genomic_DNA"/>
</dbReference>
<dbReference type="GO" id="GO:1990817">
    <property type="term" value="F:poly(A) RNA polymerase activity"/>
    <property type="evidence" value="ECO:0007669"/>
    <property type="project" value="TreeGrafter"/>
</dbReference>
<dbReference type="CDD" id="cd05402">
    <property type="entry name" value="NT_PAP_TUTase"/>
    <property type="match status" value="1"/>
</dbReference>
<organism evidence="3">
    <name type="scientific">Caenorhabditis brenneri</name>
    <name type="common">Nematode worm</name>
    <dbReference type="NCBI Taxonomy" id="135651"/>
    <lineage>
        <taxon>Eukaryota</taxon>
        <taxon>Metazoa</taxon>
        <taxon>Ecdysozoa</taxon>
        <taxon>Nematoda</taxon>
        <taxon>Chromadorea</taxon>
        <taxon>Rhabditida</taxon>
        <taxon>Rhabditina</taxon>
        <taxon>Rhabditomorpha</taxon>
        <taxon>Rhabditoidea</taxon>
        <taxon>Rhabditidae</taxon>
        <taxon>Peloderinae</taxon>
        <taxon>Caenorhabditis</taxon>
    </lineage>
</organism>